<proteinExistence type="predicted"/>
<comment type="caution">
    <text evidence="1">The sequence shown here is derived from an EMBL/GenBank/DDBJ whole genome shotgun (WGS) entry which is preliminary data.</text>
</comment>
<sequence length="77" mass="8813">MSRDPNDYPNDPPAIRSVFDRGGEVVRSLVNNVRSANFNLHVNATIVALTCNTPREEGNSYMMRRFDLPKMEENPFQ</sequence>
<protein>
    <submittedName>
        <fullName evidence="1">Uncharacterized protein</fullName>
    </submittedName>
</protein>
<organism evidence="1 2">
    <name type="scientific">Candidatus Liptonbacteria bacterium RIFCSPLOWO2_01_FULL_52_25</name>
    <dbReference type="NCBI Taxonomy" id="1798650"/>
    <lineage>
        <taxon>Bacteria</taxon>
        <taxon>Candidatus Liptoniibacteriota</taxon>
    </lineage>
</organism>
<dbReference type="STRING" id="1798650.A2945_05025"/>
<dbReference type="Proteomes" id="UP000178880">
    <property type="component" value="Unassembled WGS sequence"/>
</dbReference>
<accession>A0A1G2CDM4</accession>
<name>A0A1G2CDM4_9BACT</name>
<reference evidence="1 2" key="1">
    <citation type="journal article" date="2016" name="Nat. Commun.">
        <title>Thousands of microbial genomes shed light on interconnected biogeochemical processes in an aquifer system.</title>
        <authorList>
            <person name="Anantharaman K."/>
            <person name="Brown C.T."/>
            <person name="Hug L.A."/>
            <person name="Sharon I."/>
            <person name="Castelle C.J."/>
            <person name="Probst A.J."/>
            <person name="Thomas B.C."/>
            <person name="Singh A."/>
            <person name="Wilkins M.J."/>
            <person name="Karaoz U."/>
            <person name="Brodie E.L."/>
            <person name="Williams K.H."/>
            <person name="Hubbard S.S."/>
            <person name="Banfield J.F."/>
        </authorList>
    </citation>
    <scope>NUCLEOTIDE SEQUENCE [LARGE SCALE GENOMIC DNA]</scope>
</reference>
<evidence type="ECO:0000313" key="1">
    <source>
        <dbReference type="EMBL" id="OGY99301.1"/>
    </source>
</evidence>
<evidence type="ECO:0000313" key="2">
    <source>
        <dbReference type="Proteomes" id="UP000178880"/>
    </source>
</evidence>
<dbReference type="EMBL" id="MHLA01000017">
    <property type="protein sequence ID" value="OGY99301.1"/>
    <property type="molecule type" value="Genomic_DNA"/>
</dbReference>
<dbReference type="AlphaFoldDB" id="A0A1G2CDM4"/>
<gene>
    <name evidence="1" type="ORF">A2945_05025</name>
</gene>